<dbReference type="PANTHER" id="PTHR43179:SF7">
    <property type="entry name" value="RHAMNOSYLTRANSFERASE WBBL"/>
    <property type="match status" value="1"/>
</dbReference>
<comment type="caution">
    <text evidence="2">The sequence shown here is derived from an EMBL/GenBank/DDBJ whole genome shotgun (WGS) entry which is preliminary data.</text>
</comment>
<organism evidence="2 3">
    <name type="scientific">Candidatus Acidulodesulfobacterium ferriphilum</name>
    <dbReference type="NCBI Taxonomy" id="2597223"/>
    <lineage>
        <taxon>Bacteria</taxon>
        <taxon>Deltaproteobacteria</taxon>
        <taxon>Candidatus Acidulodesulfobacterales</taxon>
        <taxon>Candidatus Acidulodesulfobacterium</taxon>
    </lineage>
</organism>
<protein>
    <submittedName>
        <fullName evidence="2">Glycosyltransferase</fullName>
    </submittedName>
</protein>
<name>A0A519BAG5_9DELT</name>
<dbReference type="Pfam" id="PF00535">
    <property type="entry name" value="Glycos_transf_2"/>
    <property type="match status" value="1"/>
</dbReference>
<dbReference type="PANTHER" id="PTHR43179">
    <property type="entry name" value="RHAMNOSYLTRANSFERASE WBBL"/>
    <property type="match status" value="1"/>
</dbReference>
<dbReference type="InterPro" id="IPR001173">
    <property type="entry name" value="Glyco_trans_2-like"/>
</dbReference>
<dbReference type="GO" id="GO:0016740">
    <property type="term" value="F:transferase activity"/>
    <property type="evidence" value="ECO:0007669"/>
    <property type="project" value="UniProtKB-KW"/>
</dbReference>
<gene>
    <name evidence="2" type="ORF">EVJ47_06280</name>
</gene>
<dbReference type="AlphaFoldDB" id="A0A519BAG5"/>
<dbReference type="CDD" id="cd04186">
    <property type="entry name" value="GT_2_like_c"/>
    <property type="match status" value="1"/>
</dbReference>
<dbReference type="SUPFAM" id="SSF53448">
    <property type="entry name" value="Nucleotide-diphospho-sugar transferases"/>
    <property type="match status" value="1"/>
</dbReference>
<feature type="domain" description="Glycosyltransferase 2-like" evidence="1">
    <location>
        <begin position="92"/>
        <end position="259"/>
    </location>
</feature>
<sequence length="718" mass="83401">MKFKILDKSKQFINTFSSFISFIILNPKKFLLKIKNSYKYLKRGDFQVIKNKLIIFLAKDSDLKKIDIKTYNIKDFGEKHFDFPIFKDPSVSIIIPVYNKLDYTFSCLNSLMENIKDIPYEVIVADDNSTDETKNIETYVKNIKIIRNKKNIGFLKNCNNASKFANGKYILLLNNDTNIQSDYLKYLLELIESDEKIGIVGSKIIYPNGILQEAGGIIWKDGSSASYGNGDEPEKYRYNYIKEVDYVSGCSIMIKKKLWDDIGGFDERFAPSYYEDSDLAFEARKHGYKVLYQPKSTIVHFENISHGNNAPHLLANKKAFYKKWNKILEKEHFSKDKDFFLARDRSFNKKTILIIDHRIPTPDQDAGSKTIYQYLELFCELGLNVKFMPDDFRYDAIYAQKLENMGIEILYGKYYYNNFKKWIKENAKYFDFALLSRPDIAVKYMDLIKTCSKAKVLYYGHDLHYIRGLRRYETEKEPAILKESEKWKKIEFSVFNKADLILTPSINEKIIIDNNSSGKKTKVVPPFFYDNFNLTNKDFTERKDILFVGGFNHTPNVDGILWFLREIFPLIIKNIKDARLISAGSNPPDILRNMDNGHNIMIKGYVDDKELKNLYGNARIAIIPLRYGAGVKGKTVEAMYYGVPVVSTSFGIEGMPDIQKTIKPIDDAKQFAAEVIKIYNSESLFKLMSEKETAYIKKHFFKETAKNIFLDILDLNKP</sequence>
<evidence type="ECO:0000313" key="3">
    <source>
        <dbReference type="Proteomes" id="UP000320813"/>
    </source>
</evidence>
<dbReference type="InterPro" id="IPR029044">
    <property type="entry name" value="Nucleotide-diphossugar_trans"/>
</dbReference>
<proteinExistence type="predicted"/>
<evidence type="ECO:0000313" key="2">
    <source>
        <dbReference type="EMBL" id="RZD14273.1"/>
    </source>
</evidence>
<dbReference type="EMBL" id="SGBD01000003">
    <property type="protein sequence ID" value="RZD14273.1"/>
    <property type="molecule type" value="Genomic_DNA"/>
</dbReference>
<dbReference type="SUPFAM" id="SSF53756">
    <property type="entry name" value="UDP-Glycosyltransferase/glycogen phosphorylase"/>
    <property type="match status" value="1"/>
</dbReference>
<evidence type="ECO:0000259" key="1">
    <source>
        <dbReference type="Pfam" id="PF00535"/>
    </source>
</evidence>
<keyword evidence="2" id="KW-0808">Transferase</keyword>
<dbReference type="Gene3D" id="3.40.50.2000">
    <property type="entry name" value="Glycogen Phosphorylase B"/>
    <property type="match status" value="1"/>
</dbReference>
<reference evidence="2 3" key="1">
    <citation type="submission" date="2019-01" db="EMBL/GenBank/DDBJ databases">
        <title>Insights into ecological role of a new deltaproteobacterial order Candidatus Sinidesulfobacterales (Sva0485) by metagenomics and metatranscriptomics.</title>
        <authorList>
            <person name="Tan S."/>
            <person name="Liu J."/>
            <person name="Fang Y."/>
            <person name="Hedlund B.P."/>
            <person name="Lian Z.H."/>
            <person name="Huang L.Y."/>
            <person name="Li J.T."/>
            <person name="Huang L.N."/>
            <person name="Li W.J."/>
            <person name="Jiang H.C."/>
            <person name="Dong H.L."/>
            <person name="Shu W.S."/>
        </authorList>
    </citation>
    <scope>NUCLEOTIDE SEQUENCE [LARGE SCALE GENOMIC DNA]</scope>
    <source>
        <strain evidence="2">AP3</strain>
    </source>
</reference>
<accession>A0A519BAG5</accession>
<dbReference type="CDD" id="cd03801">
    <property type="entry name" value="GT4_PimA-like"/>
    <property type="match status" value="1"/>
</dbReference>
<dbReference type="Pfam" id="PF13692">
    <property type="entry name" value="Glyco_trans_1_4"/>
    <property type="match status" value="1"/>
</dbReference>
<dbReference type="Proteomes" id="UP000320813">
    <property type="component" value="Unassembled WGS sequence"/>
</dbReference>
<dbReference type="Gene3D" id="3.90.550.10">
    <property type="entry name" value="Spore Coat Polysaccharide Biosynthesis Protein SpsA, Chain A"/>
    <property type="match status" value="1"/>
</dbReference>